<dbReference type="RefSeq" id="WP_005945948.1">
    <property type="nucleotide sequence ID" value="NZ_CP136423.1"/>
</dbReference>
<reference evidence="5 6" key="1">
    <citation type="submission" date="2009-01" db="EMBL/GenBank/DDBJ databases">
        <authorList>
            <person name="Fulton L."/>
            <person name="Clifton S."/>
            <person name="Fulton B."/>
            <person name="Xu J."/>
            <person name="Minx P."/>
            <person name="Pepin K.H."/>
            <person name="Johnson M."/>
            <person name="Bhonagiri V."/>
            <person name="Nash W.E."/>
            <person name="Mardis E.R."/>
            <person name="Wilson R.K."/>
        </authorList>
    </citation>
    <scope>NUCLEOTIDE SEQUENCE [LARGE SCALE GENOMIC DNA]</scope>
    <source>
        <strain evidence="6">DSM 10507 / JCM 14656 / S5a33</strain>
    </source>
</reference>
<dbReference type="SUPFAM" id="SSF53448">
    <property type="entry name" value="Nucleotide-diphospho-sugar transferases"/>
    <property type="match status" value="1"/>
</dbReference>
<dbReference type="PATRIC" id="fig|476272.21.peg.3610"/>
<reference evidence="5 6" key="2">
    <citation type="submission" date="2009-02" db="EMBL/GenBank/DDBJ databases">
        <title>Draft genome sequence of Blautia hydrogenotrophica DSM 10507 (Ruminococcus hydrogenotrophicus DSM 10507).</title>
        <authorList>
            <person name="Sudarsanam P."/>
            <person name="Ley R."/>
            <person name="Guruge J."/>
            <person name="Turnbaugh P.J."/>
            <person name="Mahowald M."/>
            <person name="Liep D."/>
            <person name="Gordon J."/>
        </authorList>
    </citation>
    <scope>NUCLEOTIDE SEQUENCE [LARGE SCALE GENOMIC DNA]</scope>
    <source>
        <strain evidence="6">DSM 10507 / JCM 14656 / S5a33</strain>
    </source>
</reference>
<keyword evidence="1" id="KW-0963">Cytoplasm</keyword>
<dbReference type="InterPro" id="IPR029044">
    <property type="entry name" value="Nucleotide-diphossugar_trans"/>
</dbReference>
<dbReference type="PANTHER" id="PTHR30592">
    <property type="entry name" value="FORMATE DEHYDROGENASE"/>
    <property type="match status" value="1"/>
</dbReference>
<dbReference type="Gene3D" id="3.40.140.10">
    <property type="entry name" value="Cytidine Deaminase, domain 2"/>
    <property type="match status" value="1"/>
</dbReference>
<evidence type="ECO:0000256" key="1">
    <source>
        <dbReference type="ARBA" id="ARBA00022490"/>
    </source>
</evidence>
<comment type="caution">
    <text evidence="5">The sequence shown here is derived from an EMBL/GenBank/DDBJ whole genome shotgun (WGS) entry which is preliminary data.</text>
</comment>
<dbReference type="EMBL" id="ACBZ01000023">
    <property type="protein sequence ID" value="EEG50437.1"/>
    <property type="molecule type" value="Genomic_DNA"/>
</dbReference>
<evidence type="ECO:0000313" key="5">
    <source>
        <dbReference type="EMBL" id="EEG50437.1"/>
    </source>
</evidence>
<dbReference type="PANTHER" id="PTHR30592:SF1">
    <property type="entry name" value="SULFUR CARRIER PROTEIN FDHD"/>
    <property type="match status" value="1"/>
</dbReference>
<evidence type="ECO:0000259" key="4">
    <source>
        <dbReference type="Pfam" id="PF12804"/>
    </source>
</evidence>
<feature type="domain" description="MobA-like NTP transferase" evidence="4">
    <location>
        <begin position="10"/>
        <end position="159"/>
    </location>
</feature>
<dbReference type="GO" id="GO:0005525">
    <property type="term" value="F:GTP binding"/>
    <property type="evidence" value="ECO:0007669"/>
    <property type="project" value="UniProtKB-KW"/>
</dbReference>
<accession>C0CID9</accession>
<evidence type="ECO:0000256" key="2">
    <source>
        <dbReference type="ARBA" id="ARBA00023134"/>
    </source>
</evidence>
<dbReference type="InterPro" id="IPR016193">
    <property type="entry name" value="Cytidine_deaminase-like"/>
</dbReference>
<dbReference type="AlphaFoldDB" id="C0CID9"/>
<dbReference type="Pfam" id="PF02634">
    <property type="entry name" value="FdhD-NarQ"/>
    <property type="match status" value="1"/>
</dbReference>
<dbReference type="CDD" id="cd02503">
    <property type="entry name" value="MobA"/>
    <property type="match status" value="1"/>
</dbReference>
<name>C0CID9_BLAHS</name>
<dbReference type="GO" id="GO:0016779">
    <property type="term" value="F:nucleotidyltransferase activity"/>
    <property type="evidence" value="ECO:0007669"/>
    <property type="project" value="UniProtKB-ARBA"/>
</dbReference>
<keyword evidence="3" id="KW-0501">Molybdenum cofactor biosynthesis</keyword>
<evidence type="ECO:0000256" key="3">
    <source>
        <dbReference type="ARBA" id="ARBA00023150"/>
    </source>
</evidence>
<keyword evidence="2" id="KW-0547">Nucleotide-binding</keyword>
<dbReference type="HOGENOM" id="CLU_536284_0_0_9"/>
<dbReference type="Pfam" id="PF12804">
    <property type="entry name" value="NTP_transf_3"/>
    <property type="match status" value="1"/>
</dbReference>
<dbReference type="SUPFAM" id="SSF53927">
    <property type="entry name" value="Cytidine deaminase-like"/>
    <property type="match status" value="1"/>
</dbReference>
<keyword evidence="2" id="KW-0342">GTP-binding</keyword>
<evidence type="ECO:0000313" key="6">
    <source>
        <dbReference type="Proteomes" id="UP000003100"/>
    </source>
</evidence>
<protein>
    <recommendedName>
        <fullName evidence="4">MobA-like NTP transferase domain-containing protein</fullName>
    </recommendedName>
</protein>
<proteinExistence type="predicted"/>
<dbReference type="InterPro" id="IPR013482">
    <property type="entry name" value="Molybde_CF_guanTrfase"/>
</dbReference>
<dbReference type="eggNOG" id="COG0746">
    <property type="taxonomic scope" value="Bacteria"/>
</dbReference>
<gene>
    <name evidence="5" type="ORF">RUMHYD_00603</name>
</gene>
<dbReference type="eggNOG" id="COG1526">
    <property type="taxonomic scope" value="Bacteria"/>
</dbReference>
<dbReference type="InterPro" id="IPR025877">
    <property type="entry name" value="MobA-like_NTP_Trfase"/>
</dbReference>
<dbReference type="Proteomes" id="UP000003100">
    <property type="component" value="Unassembled WGS sequence"/>
</dbReference>
<dbReference type="GO" id="GO:0006777">
    <property type="term" value="P:Mo-molybdopterin cofactor biosynthetic process"/>
    <property type="evidence" value="ECO:0007669"/>
    <property type="project" value="UniProtKB-KW"/>
</dbReference>
<dbReference type="GO" id="GO:0016783">
    <property type="term" value="F:sulfurtransferase activity"/>
    <property type="evidence" value="ECO:0007669"/>
    <property type="project" value="InterPro"/>
</dbReference>
<dbReference type="Gene3D" id="3.90.550.10">
    <property type="entry name" value="Spore Coat Polysaccharide Biosynthesis Protein SpsA, Chain A"/>
    <property type="match status" value="1"/>
</dbReference>
<dbReference type="GeneID" id="86821837"/>
<organism evidence="5 6">
    <name type="scientific">Blautia hydrogenotrophica (strain DSM 10507 / JCM 14656 / S5a33)</name>
    <name type="common">Ruminococcus hydrogenotrophicus</name>
    <dbReference type="NCBI Taxonomy" id="476272"/>
    <lineage>
        <taxon>Bacteria</taxon>
        <taxon>Bacillati</taxon>
        <taxon>Bacillota</taxon>
        <taxon>Clostridia</taxon>
        <taxon>Lachnospirales</taxon>
        <taxon>Lachnospiraceae</taxon>
        <taxon>Blautia</taxon>
    </lineage>
</organism>
<dbReference type="InterPro" id="IPR003786">
    <property type="entry name" value="FdhD"/>
</dbReference>
<keyword evidence="6" id="KW-1185">Reference proteome</keyword>
<sequence>MDRKDVYSLLLLAGGKSLRMGKDKARLLYGGKTFAELIIDKAKEVGIDRIFVSGFELEGDVGEVVWDRYPDRGPLGGLHACMKEMETPFCLVLPVDVPRLSPEILEELLVYHERHRRGLTRGREIPLLWEHGVRKEPLIGVYPVAMAETIEEMIKERALPVFRVLDRWGYECFLRDIPEDQILNVNTPELYKRLLESRPDGTTEGRGGKMEKERVQILKITGNQFQEKEDDVALEYQYGLRLKDGREISISCTPTHMEELSLGRRFLLGDLAGEIKPVHADPVESISLKKIFQAAKEMFENPGTLFSDTGCAHSCVLMMEGRVLCSMEDIGRHNALDKVIGYALKYEIPIPKCAVFSSGRISQDYLQKAIQAGFSVVLSRAAVTGSAVALAKKEDITLLGFIRKETGNIYHMGHVKISEK</sequence>